<name>E6SM05_THEM7</name>
<dbReference type="GO" id="GO:0055085">
    <property type="term" value="P:transmembrane transport"/>
    <property type="evidence" value="ECO:0007669"/>
    <property type="project" value="TreeGrafter"/>
</dbReference>
<gene>
    <name evidence="10" type="ordered locus">Tmar_0210</name>
</gene>
<feature type="transmembrane region" description="Helical" evidence="9">
    <location>
        <begin position="284"/>
        <end position="312"/>
    </location>
</feature>
<dbReference type="HOGENOM" id="CLU_597078_0_0_9"/>
<dbReference type="GO" id="GO:0005886">
    <property type="term" value="C:plasma membrane"/>
    <property type="evidence" value="ECO:0007669"/>
    <property type="project" value="UniProtKB-SubCell"/>
</dbReference>
<feature type="transmembrane region" description="Helical" evidence="9">
    <location>
        <begin position="43"/>
        <end position="67"/>
    </location>
</feature>
<evidence type="ECO:0000256" key="8">
    <source>
        <dbReference type="SAM" id="MobiDB-lite"/>
    </source>
</evidence>
<evidence type="ECO:0000256" key="1">
    <source>
        <dbReference type="ARBA" id="ARBA00004651"/>
    </source>
</evidence>
<keyword evidence="11" id="KW-1185">Reference proteome</keyword>
<keyword evidence="4" id="KW-1003">Cell membrane</keyword>
<sequence>MTTEPAVEPVRQSGEPPGEARGTGGAGSTGGTGGPPPPPAGPAWTTLVTLLNVLAAAGVAWLAWWVLSHFARTLTLLGLAGVLAFLLEPAVSFLERGMRSRALAALLLYLAFVALLALGVVYLAGPIKEQAQELFWAVPQYRQQVEQAVPLLQTYMEALQAYLSRYGVSLEPRDLASQFLERVAGNTNRILAGVTAVVTGVGTTLANALLVLVISIYLVVDGGGLNRQMLGYLPRRYRGPVRRAQAVALRVFGGYLRGQLLLGLIIGVAVGIGMSALGMPYPALLGVIAGVMELVPIVGAVLGAIPAILVALFQPWPAVLYVTLFFVVVQQVEGNVLVPRITGQAVGLHPLATLLALLAGYEIAGILGAILAVPVVAFVQALLREFNPPDPDDPADRAGSRRRGTRARRQHRRQGGPPASTPPAPPAGTGTPGTRPGNAPPAEPEGAAGPEETGRAPGGPSPGPGPGSSAGSGPAPRSGSEAGSGSAAGAAGSAPAAGSGPRIVITRRPA</sequence>
<dbReference type="RefSeq" id="WP_013494640.1">
    <property type="nucleotide sequence ID" value="NC_014831.1"/>
</dbReference>
<evidence type="ECO:0000313" key="10">
    <source>
        <dbReference type="EMBL" id="ADU50335.1"/>
    </source>
</evidence>
<proteinExistence type="inferred from homology"/>
<feature type="transmembrane region" description="Helical" evidence="9">
    <location>
        <begin position="106"/>
        <end position="125"/>
    </location>
</feature>
<feature type="transmembrane region" description="Helical" evidence="9">
    <location>
        <begin position="74"/>
        <end position="94"/>
    </location>
</feature>
<comment type="subcellular location">
    <subcellularLocation>
        <location evidence="1">Cell membrane</location>
        <topology evidence="1">Multi-pass membrane protein</topology>
    </subcellularLocation>
</comment>
<dbReference type="Pfam" id="PF01594">
    <property type="entry name" value="AI-2E_transport"/>
    <property type="match status" value="1"/>
</dbReference>
<dbReference type="EMBL" id="CP002344">
    <property type="protein sequence ID" value="ADU50335.1"/>
    <property type="molecule type" value="Genomic_DNA"/>
</dbReference>
<keyword evidence="7 9" id="KW-0472">Membrane</keyword>
<evidence type="ECO:0000256" key="5">
    <source>
        <dbReference type="ARBA" id="ARBA00022692"/>
    </source>
</evidence>
<evidence type="ECO:0000256" key="3">
    <source>
        <dbReference type="ARBA" id="ARBA00022448"/>
    </source>
</evidence>
<keyword evidence="3" id="KW-0813">Transport</keyword>
<dbReference type="AlphaFoldDB" id="E6SM05"/>
<dbReference type="PANTHER" id="PTHR21716">
    <property type="entry name" value="TRANSMEMBRANE PROTEIN"/>
    <property type="match status" value="1"/>
</dbReference>
<dbReference type="Proteomes" id="UP000008915">
    <property type="component" value="Chromosome"/>
</dbReference>
<feature type="compositionally biased region" description="Gly residues" evidence="8">
    <location>
        <begin position="21"/>
        <end position="33"/>
    </location>
</feature>
<dbReference type="PANTHER" id="PTHR21716:SF53">
    <property type="entry name" value="PERMEASE PERM-RELATED"/>
    <property type="match status" value="1"/>
</dbReference>
<comment type="similarity">
    <text evidence="2">Belongs to the autoinducer-2 exporter (AI-2E) (TC 2.A.86) family.</text>
</comment>
<evidence type="ECO:0000256" key="4">
    <source>
        <dbReference type="ARBA" id="ARBA00022475"/>
    </source>
</evidence>
<feature type="compositionally biased region" description="Low complexity" evidence="8">
    <location>
        <begin position="427"/>
        <end position="437"/>
    </location>
</feature>
<reference evidence="10 11" key="1">
    <citation type="journal article" date="2010" name="Stand. Genomic Sci.">
        <title>Complete genome sequence of Thermaerobacter marianensis type strain (7p75a).</title>
        <authorList>
            <person name="Han C."/>
            <person name="Gu W."/>
            <person name="Zhang X."/>
            <person name="Lapidus A."/>
            <person name="Nolan M."/>
            <person name="Copeland A."/>
            <person name="Lucas S."/>
            <person name="Del Rio T.G."/>
            <person name="Tice H."/>
            <person name="Cheng J.F."/>
            <person name="Tapia R."/>
            <person name="Goodwin L."/>
            <person name="Pitluck S."/>
            <person name="Pagani I."/>
            <person name="Ivanova N."/>
            <person name="Mavromatis K."/>
            <person name="Mikhailova N."/>
            <person name="Pati A."/>
            <person name="Chen A."/>
            <person name="Palaniappan K."/>
            <person name="Land M."/>
            <person name="Hauser L."/>
            <person name="Chang Y.J."/>
            <person name="Jeffries C.D."/>
            <person name="Schneider S."/>
            <person name="Rohde M."/>
            <person name="Goker M."/>
            <person name="Pukall R."/>
            <person name="Woyke T."/>
            <person name="Bristow J."/>
            <person name="Eisen J.A."/>
            <person name="Markowitz V."/>
            <person name="Hugenholtz P."/>
            <person name="Kyrpides N.C."/>
            <person name="Klenk H.P."/>
            <person name="Detter J.C."/>
        </authorList>
    </citation>
    <scope>NUCLEOTIDE SEQUENCE [LARGE SCALE GENOMIC DNA]</scope>
    <source>
        <strain evidence="11">ATCC 700841 / DSM 12885 / JCM 10246 / 7p75a</strain>
    </source>
</reference>
<feature type="region of interest" description="Disordered" evidence="8">
    <location>
        <begin position="386"/>
        <end position="510"/>
    </location>
</feature>
<evidence type="ECO:0000256" key="2">
    <source>
        <dbReference type="ARBA" id="ARBA00009773"/>
    </source>
</evidence>
<dbReference type="InterPro" id="IPR002549">
    <property type="entry name" value="AI-2E-like"/>
</dbReference>
<reference evidence="11" key="2">
    <citation type="journal article" date="2010" name="Stand. Genomic Sci.">
        <title>Complete genome sequence of Thermaerobacter marianensis type strain (7p75aT).</title>
        <authorList>
            <person name="Han C."/>
            <person name="Gu W."/>
            <person name="Zhang X."/>
            <person name="Lapidus A."/>
            <person name="Nolan M."/>
            <person name="Copeland A."/>
            <person name="Lucas S."/>
            <person name="Glavina Del Rio T."/>
            <person name="Tice H."/>
            <person name="Cheng J."/>
            <person name="Tapia R."/>
            <person name="Goodwin L."/>
            <person name="Pitluck S."/>
            <person name="Pagani I."/>
            <person name="Ivanova N."/>
            <person name="Mavromatis K."/>
            <person name="Mikhailova N."/>
            <person name="Pati A."/>
            <person name="Chen A."/>
            <person name="Palaniappan K."/>
            <person name="Land M."/>
            <person name="Hauser L."/>
            <person name="Chang Y."/>
            <person name="Jeffries C."/>
            <person name="Schneider S."/>
            <person name="Rohde M."/>
            <person name="Goker M."/>
            <person name="Pukall R."/>
            <person name="Woyke T."/>
            <person name="Bristow J."/>
            <person name="Eisen J."/>
            <person name="Markowitz V."/>
            <person name="Hugenholtz P."/>
            <person name="Kyrpides N."/>
            <person name="Klenk H."/>
            <person name="Detter J."/>
        </authorList>
    </citation>
    <scope>NUCLEOTIDE SEQUENCE [LARGE SCALE GENOMIC DNA]</scope>
    <source>
        <strain evidence="11">ATCC 700841 / DSM 12885 / JCM 10246 / 7p75a</strain>
    </source>
</reference>
<feature type="transmembrane region" description="Helical" evidence="9">
    <location>
        <begin position="260"/>
        <end position="277"/>
    </location>
</feature>
<organism evidence="10 11">
    <name type="scientific">Thermaerobacter marianensis (strain ATCC 700841 / DSM 12885 / JCM 10246 / 7p75a)</name>
    <dbReference type="NCBI Taxonomy" id="644966"/>
    <lineage>
        <taxon>Bacteria</taxon>
        <taxon>Bacillati</taxon>
        <taxon>Bacillota</taxon>
        <taxon>Clostridia</taxon>
        <taxon>Eubacteriales</taxon>
        <taxon>Clostridiales Family XVII. Incertae Sedis</taxon>
        <taxon>Thermaerobacter</taxon>
    </lineage>
</organism>
<keyword evidence="6 9" id="KW-1133">Transmembrane helix</keyword>
<evidence type="ECO:0008006" key="12">
    <source>
        <dbReference type="Google" id="ProtNLM"/>
    </source>
</evidence>
<dbReference type="KEGG" id="tmr:Tmar_0210"/>
<accession>E6SM05</accession>
<evidence type="ECO:0000256" key="7">
    <source>
        <dbReference type="ARBA" id="ARBA00023136"/>
    </source>
</evidence>
<feature type="compositionally biased region" description="Basic residues" evidence="8">
    <location>
        <begin position="400"/>
        <end position="414"/>
    </location>
</feature>
<keyword evidence="5 9" id="KW-0812">Transmembrane</keyword>
<evidence type="ECO:0000256" key="9">
    <source>
        <dbReference type="SAM" id="Phobius"/>
    </source>
</evidence>
<protein>
    <recommendedName>
        <fullName evidence="12">AI-2E family transporter</fullName>
    </recommendedName>
</protein>
<evidence type="ECO:0000313" key="11">
    <source>
        <dbReference type="Proteomes" id="UP000008915"/>
    </source>
</evidence>
<feature type="compositionally biased region" description="Low complexity" evidence="8">
    <location>
        <begin position="467"/>
        <end position="502"/>
    </location>
</feature>
<feature type="region of interest" description="Disordered" evidence="8">
    <location>
        <begin position="1"/>
        <end position="41"/>
    </location>
</feature>
<feature type="transmembrane region" description="Helical" evidence="9">
    <location>
        <begin position="350"/>
        <end position="383"/>
    </location>
</feature>
<evidence type="ECO:0000256" key="6">
    <source>
        <dbReference type="ARBA" id="ARBA00022989"/>
    </source>
</evidence>
<dbReference type="eggNOG" id="COG0628">
    <property type="taxonomic scope" value="Bacteria"/>
</dbReference>
<feature type="transmembrane region" description="Helical" evidence="9">
    <location>
        <begin position="318"/>
        <end position="338"/>
    </location>
</feature>
<feature type="transmembrane region" description="Helical" evidence="9">
    <location>
        <begin position="190"/>
        <end position="220"/>
    </location>
</feature>
<dbReference type="STRING" id="644966.Tmar_0210"/>